<comment type="caution">
    <text evidence="4">The sequence shown here is derived from an EMBL/GenBank/DDBJ whole genome shotgun (WGS) entry which is preliminary data.</text>
</comment>
<reference evidence="4 5" key="1">
    <citation type="submission" date="2020-06" db="EMBL/GenBank/DDBJ databases">
        <title>Draft genome sequence of Lactic acid bacteria from Okinawan-style tofu.</title>
        <authorList>
            <person name="Takara I."/>
            <person name="Ikematsu S."/>
        </authorList>
    </citation>
    <scope>NUCLEOTIDE SEQUENCE [LARGE SCALE GENOMIC DNA]</scope>
    <source>
        <strain evidence="5">lg38</strain>
    </source>
</reference>
<dbReference type="EMBL" id="BLXU01000001">
    <property type="protein sequence ID" value="GFO50727.1"/>
    <property type="molecule type" value="Genomic_DNA"/>
</dbReference>
<dbReference type="Proteomes" id="UP000504756">
    <property type="component" value="Unassembled WGS sequence"/>
</dbReference>
<protein>
    <submittedName>
        <fullName evidence="4">DNA replication protein</fullName>
    </submittedName>
</protein>
<feature type="compositionally biased region" description="Basic and acidic residues" evidence="2">
    <location>
        <begin position="117"/>
        <end position="135"/>
    </location>
</feature>
<dbReference type="AlphaFoldDB" id="A0A6L2ZTI2"/>
<feature type="region of interest" description="Disordered" evidence="2">
    <location>
        <begin position="229"/>
        <end position="261"/>
    </location>
</feature>
<evidence type="ECO:0000256" key="1">
    <source>
        <dbReference type="ARBA" id="ARBA00093462"/>
    </source>
</evidence>
<evidence type="ECO:0000313" key="5">
    <source>
        <dbReference type="Proteomes" id="UP000504756"/>
    </source>
</evidence>
<dbReference type="PANTHER" id="PTHR37293:SF5">
    <property type="entry name" value="DNA REPLICATION PROTEIN"/>
    <property type="match status" value="1"/>
</dbReference>
<feature type="domain" description="DnaB/C C-terminal" evidence="3">
    <location>
        <begin position="156"/>
        <end position="227"/>
    </location>
</feature>
<dbReference type="NCBIfam" id="TIGR01446">
    <property type="entry name" value="DnaD_dom"/>
    <property type="match status" value="1"/>
</dbReference>
<dbReference type="Gene3D" id="1.10.10.630">
    <property type="entry name" value="DnaD domain-like"/>
    <property type="match status" value="1"/>
</dbReference>
<name>A0A6L2ZTI2_9LACT</name>
<organism evidence="4 5">
    <name type="scientific">Lactococcus garvieae</name>
    <dbReference type="NCBI Taxonomy" id="1363"/>
    <lineage>
        <taxon>Bacteria</taxon>
        <taxon>Bacillati</taxon>
        <taxon>Bacillota</taxon>
        <taxon>Bacilli</taxon>
        <taxon>Lactobacillales</taxon>
        <taxon>Streptococcaceae</taxon>
        <taxon>Lactococcus</taxon>
    </lineage>
</organism>
<comment type="similarity">
    <text evidence="1">Belongs to the DnaB/DnaD family.</text>
</comment>
<gene>
    <name evidence="4" type="ORF">ikelab_00020</name>
</gene>
<dbReference type="SUPFAM" id="SSF158499">
    <property type="entry name" value="DnaD domain-like"/>
    <property type="match status" value="1"/>
</dbReference>
<evidence type="ECO:0000256" key="2">
    <source>
        <dbReference type="SAM" id="MobiDB-lite"/>
    </source>
</evidence>
<dbReference type="InterPro" id="IPR053162">
    <property type="entry name" value="DnaD"/>
</dbReference>
<accession>A0A6L2ZTI2</accession>
<dbReference type="InterPro" id="IPR034829">
    <property type="entry name" value="DnaD-like_sf"/>
</dbReference>
<evidence type="ECO:0000259" key="3">
    <source>
        <dbReference type="Pfam" id="PF07261"/>
    </source>
</evidence>
<proteinExistence type="inferred from homology"/>
<dbReference type="InterPro" id="IPR006343">
    <property type="entry name" value="DnaB/C_C"/>
</dbReference>
<evidence type="ECO:0000313" key="4">
    <source>
        <dbReference type="EMBL" id="GFO50727.1"/>
    </source>
</evidence>
<feature type="region of interest" description="Disordered" evidence="2">
    <location>
        <begin position="107"/>
        <end position="135"/>
    </location>
</feature>
<sequence length="277" mass="31906">MAQRRMIDKRFTRTQRFLRLPLETQALYFHLLQDADDDGVVEAFPIIRMIGASEDSLGLLEVKGFVEPLNDEMVYFILNFLEQNTIRKDRYNPSKYINLLVSTRNGLPDGNQMGTERPPKVASDKSRVDKSRVDENRKDVDVVNTKDHNSDNSSFFDNLQKYLGRGLTFPESEQARAWKEEQSEQMILKAVSIAAFNRTTSFAYIDKIIRNWNNQGITTLAELQAHEEKREQAKGKQPTYPKNVKPAPEWSDPNPKVEMANPDEVKEIFDKYGIGNT</sequence>
<dbReference type="RefSeq" id="WP_176489823.1">
    <property type="nucleotide sequence ID" value="NZ_BLXU01000001.1"/>
</dbReference>
<dbReference type="PANTHER" id="PTHR37293">
    <property type="entry name" value="PHAGE REPLICATION PROTEIN-RELATED"/>
    <property type="match status" value="1"/>
</dbReference>
<dbReference type="Pfam" id="PF07261">
    <property type="entry name" value="DnaB_2"/>
    <property type="match status" value="1"/>
</dbReference>